<dbReference type="Gene3D" id="1.10.340.30">
    <property type="entry name" value="Hypothetical protein, domain 2"/>
    <property type="match status" value="1"/>
</dbReference>
<dbReference type="SMART" id="SM00478">
    <property type="entry name" value="ENDO3c"/>
    <property type="match status" value="1"/>
</dbReference>
<dbReference type="EMBL" id="CP056775">
    <property type="protein sequence ID" value="QRR00434.1"/>
    <property type="molecule type" value="Genomic_DNA"/>
</dbReference>
<evidence type="ECO:0000256" key="5">
    <source>
        <dbReference type="ARBA" id="ARBA00023204"/>
    </source>
</evidence>
<evidence type="ECO:0000256" key="2">
    <source>
        <dbReference type="ARBA" id="ARBA00012000"/>
    </source>
</evidence>
<comment type="catalytic activity">
    <reaction evidence="1">
        <text>Hydrolysis of alkylated DNA, releasing 3-methyladenine, 3-methylguanine, 7-methylguanine and 7-methyladenine.</text>
        <dbReference type="EC" id="3.2.2.21"/>
    </reaction>
</comment>
<dbReference type="PANTHER" id="PTHR43003:SF12">
    <property type="entry name" value="DNA-3-METHYLADENINE GLYCOSYLASE"/>
    <property type="match status" value="1"/>
</dbReference>
<evidence type="ECO:0000259" key="6">
    <source>
        <dbReference type="SMART" id="SM00478"/>
    </source>
</evidence>
<dbReference type="Pfam" id="PF07934">
    <property type="entry name" value="OGG_N"/>
    <property type="match status" value="1"/>
</dbReference>
<protein>
    <recommendedName>
        <fullName evidence="2">DNA-3-methyladenine glycosylase II</fullName>
        <ecNumber evidence="2">3.2.2.21</ecNumber>
    </recommendedName>
</protein>
<dbReference type="InterPro" id="IPR003265">
    <property type="entry name" value="HhH-GPD_domain"/>
</dbReference>
<keyword evidence="8" id="KW-1185">Reference proteome</keyword>
<evidence type="ECO:0000256" key="1">
    <source>
        <dbReference type="ARBA" id="ARBA00000086"/>
    </source>
</evidence>
<dbReference type="Proteomes" id="UP000612680">
    <property type="component" value="Chromosome"/>
</dbReference>
<dbReference type="SUPFAM" id="SSF48150">
    <property type="entry name" value="DNA-glycosylase"/>
    <property type="match status" value="1"/>
</dbReference>
<dbReference type="Gene3D" id="3.30.310.20">
    <property type="entry name" value="DNA-3-methyladenine glycosylase AlkA, N-terminal domain"/>
    <property type="match status" value="1"/>
</dbReference>
<dbReference type="RefSeq" id="WP_204661489.1">
    <property type="nucleotide sequence ID" value="NZ_CP056775.1"/>
</dbReference>
<evidence type="ECO:0000313" key="7">
    <source>
        <dbReference type="EMBL" id="QRR00434.1"/>
    </source>
</evidence>
<evidence type="ECO:0000313" key="8">
    <source>
        <dbReference type="Proteomes" id="UP000612680"/>
    </source>
</evidence>
<evidence type="ECO:0000256" key="4">
    <source>
        <dbReference type="ARBA" id="ARBA00022801"/>
    </source>
</evidence>
<dbReference type="InterPro" id="IPR051912">
    <property type="entry name" value="Alkylbase_DNA_Glycosylase/TA"/>
</dbReference>
<dbReference type="InterPro" id="IPR037046">
    <property type="entry name" value="AlkA_N_sf"/>
</dbReference>
<evidence type="ECO:0000256" key="3">
    <source>
        <dbReference type="ARBA" id="ARBA00022763"/>
    </source>
</evidence>
<dbReference type="InterPro" id="IPR012904">
    <property type="entry name" value="OGG_N"/>
</dbReference>
<keyword evidence="4" id="KW-0378">Hydrolase</keyword>
<proteinExistence type="predicted"/>
<feature type="domain" description="HhH-GPD" evidence="6">
    <location>
        <begin position="133"/>
        <end position="298"/>
    </location>
</feature>
<organism evidence="7 8">
    <name type="scientific">Dyadobacter sandarakinus</name>
    <dbReference type="NCBI Taxonomy" id="2747268"/>
    <lineage>
        <taxon>Bacteria</taxon>
        <taxon>Pseudomonadati</taxon>
        <taxon>Bacteroidota</taxon>
        <taxon>Cytophagia</taxon>
        <taxon>Cytophagales</taxon>
        <taxon>Spirosomataceae</taxon>
        <taxon>Dyadobacter</taxon>
    </lineage>
</organism>
<accession>A0ABX7I3N0</accession>
<sequence>MQDENKILIPTPALFSFEECVWFLDRNYDDCLHVIKEQTVYKSIHTGNDIVLVGIEQNGSFLEADIIAGPAGEAEKNLVVAYIREWFDMDRDIEPFYHLLQTDGRLSYMAERYKGLRLMGIANLFEAICWSIIGQQINLAFAYKVKRSLIERFGEGVTFENETFYTFPEPSVLADVQMEELKSMQFSRQKAEYLINTAKAFRDGLISREMLAALPDFEARTKALTALKGIGAWTANYVLMKSMREPGGIPHGDIGLLNALESHNIIHDRKEQERINALFSAFEGWESYLVFYLWRSLTVRQGEPA</sequence>
<dbReference type="CDD" id="cd00056">
    <property type="entry name" value="ENDO3c"/>
    <property type="match status" value="1"/>
</dbReference>
<keyword evidence="5" id="KW-0234">DNA repair</keyword>
<keyword evidence="3" id="KW-0227">DNA damage</keyword>
<reference evidence="7 8" key="1">
    <citation type="submission" date="2020-06" db="EMBL/GenBank/DDBJ databases">
        <title>Dyadobacter sandarakinus sp. nov., isolated from the soil of the Arctic Yellow River Station.</title>
        <authorList>
            <person name="Zhang Y."/>
            <person name="Peng F."/>
        </authorList>
    </citation>
    <scope>NUCLEOTIDE SEQUENCE [LARGE SCALE GENOMIC DNA]</scope>
    <source>
        <strain evidence="7 8">Q3-56</strain>
    </source>
</reference>
<gene>
    <name evidence="7" type="ORF">HWI92_05690</name>
</gene>
<dbReference type="InterPro" id="IPR011257">
    <property type="entry name" value="DNA_glycosylase"/>
</dbReference>
<dbReference type="PANTHER" id="PTHR43003">
    <property type="entry name" value="DNA-3-METHYLADENINE GLYCOSYLASE"/>
    <property type="match status" value="1"/>
</dbReference>
<dbReference type="EC" id="3.2.2.21" evidence="2"/>
<dbReference type="Pfam" id="PF00730">
    <property type="entry name" value="HhH-GPD"/>
    <property type="match status" value="1"/>
</dbReference>
<name>A0ABX7I3N0_9BACT</name>